<dbReference type="EMBL" id="JAOCKX010000032">
    <property type="protein sequence ID" value="MDH2133298.1"/>
    <property type="molecule type" value="Genomic_DNA"/>
</dbReference>
<gene>
    <name evidence="1" type="ORF">N5J77_19385</name>
</gene>
<sequence>MRALRIVVMTADAERLRGALVLATAQAALGGEASLFLQLDAVGLLARPMAAPQDDAHHAAGLPTLSELVNEALDMDVAMIACQSGLALSGLSADSLPKGVEVGGPLSFLQQMDSEARLLIA</sequence>
<dbReference type="AlphaFoldDB" id="A0AA42WWY3"/>
<dbReference type="PANTHER" id="PTHR34655">
    <property type="entry name" value="CONSERVED WITHIN P. AEROPHILUM"/>
    <property type="match status" value="1"/>
</dbReference>
<organism evidence="1 2">
    <name type="scientific">Sphingobium yanoikuyae</name>
    <name type="common">Sphingomonas yanoikuyae</name>
    <dbReference type="NCBI Taxonomy" id="13690"/>
    <lineage>
        <taxon>Bacteria</taxon>
        <taxon>Pseudomonadati</taxon>
        <taxon>Pseudomonadota</taxon>
        <taxon>Alphaproteobacteria</taxon>
        <taxon>Sphingomonadales</taxon>
        <taxon>Sphingomonadaceae</taxon>
        <taxon>Sphingobium</taxon>
    </lineage>
</organism>
<evidence type="ECO:0000313" key="2">
    <source>
        <dbReference type="Proteomes" id="UP001162318"/>
    </source>
</evidence>
<comment type="caution">
    <text evidence="1">The sequence shown here is derived from an EMBL/GenBank/DDBJ whole genome shotgun (WGS) entry which is preliminary data.</text>
</comment>
<dbReference type="Gene3D" id="3.40.1260.10">
    <property type="entry name" value="DsrEFH-like"/>
    <property type="match status" value="1"/>
</dbReference>
<name>A0AA42WWY3_SPHYA</name>
<accession>A0AA42WWY3</accession>
<dbReference type="Proteomes" id="UP001162318">
    <property type="component" value="Unassembled WGS sequence"/>
</dbReference>
<proteinExistence type="predicted"/>
<dbReference type="InterPro" id="IPR003787">
    <property type="entry name" value="Sulphur_relay_DsrE/F-like"/>
</dbReference>
<dbReference type="SUPFAM" id="SSF75169">
    <property type="entry name" value="DsrEFH-like"/>
    <property type="match status" value="1"/>
</dbReference>
<protein>
    <submittedName>
        <fullName evidence="1">DsrE family protein</fullName>
    </submittedName>
</protein>
<evidence type="ECO:0000313" key="1">
    <source>
        <dbReference type="EMBL" id="MDH2133298.1"/>
    </source>
</evidence>
<dbReference type="PANTHER" id="PTHR34655:SF2">
    <property type="entry name" value="PEROXIREDOXIN FAMILY PROTEIN"/>
    <property type="match status" value="1"/>
</dbReference>
<dbReference type="InterPro" id="IPR027396">
    <property type="entry name" value="DsrEFH-like"/>
</dbReference>
<reference evidence="1" key="1">
    <citation type="submission" date="2022-09" db="EMBL/GenBank/DDBJ databases">
        <title>Intensive care unit water sources are persistently colonized with multi-drug resistant bacteria and are the site of extensive horizontal gene transfer of antibiotic resistance genes.</title>
        <authorList>
            <person name="Diorio-Toth L."/>
        </authorList>
    </citation>
    <scope>NUCLEOTIDE SEQUENCE</scope>
    <source>
        <strain evidence="1">GD03659</strain>
    </source>
</reference>
<dbReference type="Pfam" id="PF02635">
    <property type="entry name" value="DsrE"/>
    <property type="match status" value="1"/>
</dbReference>